<feature type="domain" description="POTRA" evidence="6">
    <location>
        <begin position="306"/>
        <end position="384"/>
    </location>
</feature>
<keyword evidence="2" id="KW-0812">Transmembrane</keyword>
<dbReference type="InterPro" id="IPR039910">
    <property type="entry name" value="D15-like"/>
</dbReference>
<organism evidence="7 8">
    <name type="scientific">Fuerstiella marisgermanici</name>
    <dbReference type="NCBI Taxonomy" id="1891926"/>
    <lineage>
        <taxon>Bacteria</taxon>
        <taxon>Pseudomonadati</taxon>
        <taxon>Planctomycetota</taxon>
        <taxon>Planctomycetia</taxon>
        <taxon>Planctomycetales</taxon>
        <taxon>Planctomycetaceae</taxon>
        <taxon>Fuerstiella</taxon>
    </lineage>
</organism>
<accession>A0A1P8WAN6</accession>
<dbReference type="Gene3D" id="2.40.160.50">
    <property type="entry name" value="membrane protein fhac: a member of the omp85/tpsb transporter family"/>
    <property type="match status" value="1"/>
</dbReference>
<sequence>MSSSQAKITSSWISAFTCFAGSLILLLTTIALTTPLRAEDLPESITSVVIEGNETIPTSHILQKIVTQPGRPVTNRQLREDKRLLMNTRWFYSVTERFEQRGDGVALIFRVHERPIVRRVEFIGLKKVKLKEVESWTGLKVGAPFDHVANKEAERRIEQEYKEKGFFFAKVELVKGGSPADREVVFRIHEGAKVRVQERRFLFRTKSGNIAKPQLTSFLQRQSQDGSYGLSPSAARLKTKLETKEALFGFFGGLYKPETMQQDIVALKQYYRGLGFFDIDITAAPLFSEDRTSVRVDYTVSEGVPYKINSIQVTGNHVIPTEKLRENAELREGQYFNSLPLGKDVIAMREQYGERGHYFAKVVPVPKFSEKPGVVDIVFEIDEDRPRYVRNINPHLQGEHPHTMEIVPINLLQFEPGDLADPSKISRGRSRMAGSGILENVQMEVVPVDPGEVMNASSSRNFRGQSGAGYSPSWTQLFDNVSDTVSDNASTVQPKAARPIRHGHSLFNTTPLGMTATGTASPTMPSVATANSVLAEPLASTQFSTLATPPTPSIVQYAVSKPATLFGQTQESLLVSALPPVDDDVIIRGQSPGGSFYQPPPPGRGNAVLEGSPYNNQFQALPPGWVDINVSAAEGRTGRLMFGAGVNSDAGIVGSFVWDERNFNLFRPPTSFADIIDGRAWRGGGQRFRLEAAPGDQVSRYALSWTDPYFMYSDYSLSVSGFYFNRFYPDWDETRTGGRVAIGKQLTPEWSVNGAIRLEDVEIENPRAVTGGTTSVPELERVRGNNFLSTFRASATHDTRDSTLLPGEGHFMDLAYEQAFGDFNYPRLEAEGRQYFTMYNRPDGSGKHVLTLAGNLGWSGDDTPVFERYYAGGFQSFRGFAFRGITPRGADNISTGGTWQMLGTAEYRVPVTADDMIHLVAFSDFGTVEQEITADNFRVTVGLGLRVVVPAMGPVPLAFDFGFPIRSSADDDERIFSFYVGINR</sequence>
<evidence type="ECO:0000313" key="7">
    <source>
        <dbReference type="EMBL" id="APZ91142.1"/>
    </source>
</evidence>
<dbReference type="Gene3D" id="3.10.20.310">
    <property type="entry name" value="membrane protein fhac"/>
    <property type="match status" value="5"/>
</dbReference>
<keyword evidence="8" id="KW-1185">Reference proteome</keyword>
<comment type="subcellular location">
    <subcellularLocation>
        <location evidence="1">Membrane</location>
    </subcellularLocation>
</comment>
<keyword evidence="3" id="KW-0732">Signal</keyword>
<dbReference type="STRING" id="1891926.Fuma_00728"/>
<evidence type="ECO:0000313" key="8">
    <source>
        <dbReference type="Proteomes" id="UP000187735"/>
    </source>
</evidence>
<dbReference type="AlphaFoldDB" id="A0A1P8WAN6"/>
<dbReference type="InterPro" id="IPR010827">
    <property type="entry name" value="BamA/TamA_POTRA"/>
</dbReference>
<dbReference type="GO" id="GO:0019867">
    <property type="term" value="C:outer membrane"/>
    <property type="evidence" value="ECO:0007669"/>
    <property type="project" value="InterPro"/>
</dbReference>
<evidence type="ECO:0000256" key="4">
    <source>
        <dbReference type="ARBA" id="ARBA00023136"/>
    </source>
</evidence>
<keyword evidence="4" id="KW-0472">Membrane</keyword>
<dbReference type="PROSITE" id="PS51779">
    <property type="entry name" value="POTRA"/>
    <property type="match status" value="2"/>
</dbReference>
<dbReference type="RefSeq" id="WP_077022948.1">
    <property type="nucleotide sequence ID" value="NZ_CP017641.1"/>
</dbReference>
<evidence type="ECO:0000256" key="5">
    <source>
        <dbReference type="ARBA" id="ARBA00023237"/>
    </source>
</evidence>
<evidence type="ECO:0000256" key="2">
    <source>
        <dbReference type="ARBA" id="ARBA00022692"/>
    </source>
</evidence>
<feature type="domain" description="POTRA" evidence="6">
    <location>
        <begin position="43"/>
        <end position="114"/>
    </location>
</feature>
<name>A0A1P8WAN6_9PLAN</name>
<dbReference type="Pfam" id="PF07244">
    <property type="entry name" value="POTRA"/>
    <property type="match status" value="4"/>
</dbReference>
<dbReference type="EMBL" id="CP017641">
    <property type="protein sequence ID" value="APZ91142.1"/>
    <property type="molecule type" value="Genomic_DNA"/>
</dbReference>
<dbReference type="Pfam" id="PF01103">
    <property type="entry name" value="Omp85"/>
    <property type="match status" value="1"/>
</dbReference>
<keyword evidence="5" id="KW-0998">Cell outer membrane</keyword>
<dbReference type="Proteomes" id="UP000187735">
    <property type="component" value="Chromosome"/>
</dbReference>
<proteinExistence type="predicted"/>
<dbReference type="OrthoDB" id="231360at2"/>
<reference evidence="7 8" key="1">
    <citation type="journal article" date="2016" name="Front. Microbiol.">
        <title>Fuerstia marisgermanicae gen. nov., sp. nov., an Unusual Member of the Phylum Planctomycetes from the German Wadden Sea.</title>
        <authorList>
            <person name="Kohn T."/>
            <person name="Heuer A."/>
            <person name="Jogler M."/>
            <person name="Vollmers J."/>
            <person name="Boedeker C."/>
            <person name="Bunk B."/>
            <person name="Rast P."/>
            <person name="Borchert D."/>
            <person name="Glockner I."/>
            <person name="Freese H.M."/>
            <person name="Klenk H.P."/>
            <person name="Overmann J."/>
            <person name="Kaster A.K."/>
            <person name="Rohde M."/>
            <person name="Wiegand S."/>
            <person name="Jogler C."/>
        </authorList>
    </citation>
    <scope>NUCLEOTIDE SEQUENCE [LARGE SCALE GENOMIC DNA]</scope>
    <source>
        <strain evidence="7 8">NH11</strain>
    </source>
</reference>
<dbReference type="InterPro" id="IPR034746">
    <property type="entry name" value="POTRA"/>
</dbReference>
<evidence type="ECO:0000256" key="1">
    <source>
        <dbReference type="ARBA" id="ARBA00004370"/>
    </source>
</evidence>
<evidence type="ECO:0000259" key="6">
    <source>
        <dbReference type="PROSITE" id="PS51779"/>
    </source>
</evidence>
<dbReference type="InterPro" id="IPR000184">
    <property type="entry name" value="Bac_surfAg_D15"/>
</dbReference>
<dbReference type="PANTHER" id="PTHR12815">
    <property type="entry name" value="SORTING AND ASSEMBLY MACHINERY SAMM50 PROTEIN FAMILY MEMBER"/>
    <property type="match status" value="1"/>
</dbReference>
<evidence type="ECO:0000256" key="3">
    <source>
        <dbReference type="ARBA" id="ARBA00022729"/>
    </source>
</evidence>
<dbReference type="KEGG" id="fmr:Fuma_00728"/>
<protein>
    <submittedName>
        <fullName evidence="7">Outer membrane protein assembly factor BamA</fullName>
    </submittedName>
</protein>
<dbReference type="PANTHER" id="PTHR12815:SF47">
    <property type="entry name" value="TRANSLOCATION AND ASSEMBLY MODULE SUBUNIT TAMA"/>
    <property type="match status" value="1"/>
</dbReference>
<gene>
    <name evidence="7" type="primary">bamA</name>
    <name evidence="7" type="ORF">Fuma_00728</name>
</gene>